<feature type="transmembrane region" description="Helical" evidence="3">
    <location>
        <begin position="119"/>
        <end position="143"/>
    </location>
</feature>
<evidence type="ECO:0000313" key="6">
    <source>
        <dbReference type="EMBL" id="KIY95869.1"/>
    </source>
</evidence>
<feature type="transmembrane region" description="Helical" evidence="3">
    <location>
        <begin position="61"/>
        <end position="78"/>
    </location>
</feature>
<feature type="chain" id="PRO_5002246572" evidence="4">
    <location>
        <begin position="19"/>
        <end position="165"/>
    </location>
</feature>
<dbReference type="GO" id="GO:1902600">
    <property type="term" value="P:proton transmembrane transport"/>
    <property type="evidence" value="ECO:0007669"/>
    <property type="project" value="TreeGrafter"/>
</dbReference>
<dbReference type="AlphaFoldDB" id="A0A0D2LWK4"/>
<evidence type="ECO:0000256" key="1">
    <source>
        <dbReference type="ARBA" id="ARBA00004651"/>
    </source>
</evidence>
<dbReference type="Proteomes" id="UP000054498">
    <property type="component" value="Unassembled WGS sequence"/>
</dbReference>
<dbReference type="KEGG" id="mng:MNEG_12093"/>
<dbReference type="EC" id="3.6.3.10" evidence="6"/>
<feature type="signal peptide" evidence="4">
    <location>
        <begin position="1"/>
        <end position="18"/>
    </location>
</feature>
<dbReference type="SUPFAM" id="SSF81665">
    <property type="entry name" value="Calcium ATPase, transmembrane domain M"/>
    <property type="match status" value="1"/>
</dbReference>
<dbReference type="GO" id="GO:0016787">
    <property type="term" value="F:hydrolase activity"/>
    <property type="evidence" value="ECO:0007669"/>
    <property type="project" value="UniProtKB-KW"/>
</dbReference>
<dbReference type="GO" id="GO:0030007">
    <property type="term" value="P:intracellular potassium ion homeostasis"/>
    <property type="evidence" value="ECO:0007669"/>
    <property type="project" value="TreeGrafter"/>
</dbReference>
<evidence type="ECO:0000259" key="5">
    <source>
        <dbReference type="Pfam" id="PF00689"/>
    </source>
</evidence>
<evidence type="ECO:0000256" key="4">
    <source>
        <dbReference type="SAM" id="SignalP"/>
    </source>
</evidence>
<dbReference type="GO" id="GO:0036376">
    <property type="term" value="P:sodium ion export across plasma membrane"/>
    <property type="evidence" value="ECO:0007669"/>
    <property type="project" value="TreeGrafter"/>
</dbReference>
<dbReference type="InterPro" id="IPR023298">
    <property type="entry name" value="ATPase_P-typ_TM_dom_sf"/>
</dbReference>
<dbReference type="GO" id="GO:1990573">
    <property type="term" value="P:potassium ion import across plasma membrane"/>
    <property type="evidence" value="ECO:0007669"/>
    <property type="project" value="TreeGrafter"/>
</dbReference>
<evidence type="ECO:0000256" key="2">
    <source>
        <dbReference type="ARBA" id="ARBA00022475"/>
    </source>
</evidence>
<keyword evidence="2" id="KW-1003">Cell membrane</keyword>
<reference evidence="6 7" key="1">
    <citation type="journal article" date="2013" name="BMC Genomics">
        <title>Reconstruction of the lipid metabolism for the microalga Monoraphidium neglectum from its genome sequence reveals characteristics suitable for biofuel production.</title>
        <authorList>
            <person name="Bogen C."/>
            <person name="Al-Dilaimi A."/>
            <person name="Albersmeier A."/>
            <person name="Wichmann J."/>
            <person name="Grundmann M."/>
            <person name="Rupp O."/>
            <person name="Lauersen K.J."/>
            <person name="Blifernez-Klassen O."/>
            <person name="Kalinowski J."/>
            <person name="Goesmann A."/>
            <person name="Mussgnug J.H."/>
            <person name="Kruse O."/>
        </authorList>
    </citation>
    <scope>NUCLEOTIDE SEQUENCE [LARGE SCALE GENOMIC DNA]</scope>
    <source>
        <strain evidence="6 7">SAG 48.87</strain>
    </source>
</reference>
<keyword evidence="3" id="KW-0812">Transmembrane</keyword>
<name>A0A0D2LWK4_9CHLO</name>
<dbReference type="Gene3D" id="1.20.1110.10">
    <property type="entry name" value="Calcium-transporting ATPase, transmembrane domain"/>
    <property type="match status" value="1"/>
</dbReference>
<keyword evidence="4" id="KW-0732">Signal</keyword>
<dbReference type="GO" id="GO:0005886">
    <property type="term" value="C:plasma membrane"/>
    <property type="evidence" value="ECO:0007669"/>
    <property type="project" value="UniProtKB-SubCell"/>
</dbReference>
<dbReference type="GeneID" id="25729421"/>
<sequence>MIAYFTIFWWHQVPLAWIFNTGNTHWTNDAPSFEGWKCGGPGGCQVLDGPTQTQIYWEAQAAWYVTLVMCQFWHIFMCKTRQVSIFRHGLFRNPVTLFGVLISIGTILVITYVPFLQPIFTTASLNGVGWLPQIGFLALGLLYTEASKRRVRRDPESWWARNMQW</sequence>
<organism evidence="6 7">
    <name type="scientific">Monoraphidium neglectum</name>
    <dbReference type="NCBI Taxonomy" id="145388"/>
    <lineage>
        <taxon>Eukaryota</taxon>
        <taxon>Viridiplantae</taxon>
        <taxon>Chlorophyta</taxon>
        <taxon>core chlorophytes</taxon>
        <taxon>Chlorophyceae</taxon>
        <taxon>CS clade</taxon>
        <taxon>Sphaeropleales</taxon>
        <taxon>Selenastraceae</taxon>
        <taxon>Monoraphidium</taxon>
    </lineage>
</organism>
<keyword evidence="6" id="KW-0378">Hydrolase</keyword>
<keyword evidence="3" id="KW-1133">Transmembrane helix</keyword>
<gene>
    <name evidence="6" type="ORF">MNEG_12093</name>
</gene>
<keyword evidence="7" id="KW-1185">Reference proteome</keyword>
<proteinExistence type="predicted"/>
<dbReference type="GO" id="GO:0005391">
    <property type="term" value="F:P-type sodium:potassium-exchanging transporter activity"/>
    <property type="evidence" value="ECO:0007669"/>
    <property type="project" value="TreeGrafter"/>
</dbReference>
<dbReference type="RefSeq" id="XP_013894889.1">
    <property type="nucleotide sequence ID" value="XM_014039435.1"/>
</dbReference>
<dbReference type="InterPro" id="IPR006068">
    <property type="entry name" value="ATPase_P-typ_cation-transptr_C"/>
</dbReference>
<dbReference type="EMBL" id="KK103279">
    <property type="protein sequence ID" value="KIY95869.1"/>
    <property type="molecule type" value="Genomic_DNA"/>
</dbReference>
<dbReference type="Pfam" id="PF00689">
    <property type="entry name" value="Cation_ATPase_C"/>
    <property type="match status" value="1"/>
</dbReference>
<dbReference type="PANTHER" id="PTHR43294">
    <property type="entry name" value="SODIUM/POTASSIUM-TRANSPORTING ATPASE SUBUNIT ALPHA"/>
    <property type="match status" value="1"/>
</dbReference>
<feature type="domain" description="Cation-transporting P-type ATPase C-terminal" evidence="5">
    <location>
        <begin position="27"/>
        <end position="149"/>
    </location>
</feature>
<evidence type="ECO:0000256" key="3">
    <source>
        <dbReference type="SAM" id="Phobius"/>
    </source>
</evidence>
<comment type="subcellular location">
    <subcellularLocation>
        <location evidence="1">Cell membrane</location>
        <topology evidence="1">Multi-pass membrane protein</topology>
    </subcellularLocation>
</comment>
<evidence type="ECO:0000313" key="7">
    <source>
        <dbReference type="Proteomes" id="UP000054498"/>
    </source>
</evidence>
<accession>A0A0D2LWK4</accession>
<feature type="transmembrane region" description="Helical" evidence="3">
    <location>
        <begin position="90"/>
        <end position="113"/>
    </location>
</feature>
<dbReference type="GO" id="GO:0006883">
    <property type="term" value="P:intracellular sodium ion homeostasis"/>
    <property type="evidence" value="ECO:0007669"/>
    <property type="project" value="TreeGrafter"/>
</dbReference>
<dbReference type="InterPro" id="IPR050510">
    <property type="entry name" value="Cation_transp_ATPase_P-type"/>
</dbReference>
<dbReference type="OrthoDB" id="158672at2759"/>
<protein>
    <submittedName>
        <fullName evidence="6">Cation transporting ATPase</fullName>
        <ecNumber evidence="6">3.6.3.10</ecNumber>
    </submittedName>
</protein>
<keyword evidence="3" id="KW-0472">Membrane</keyword>
<dbReference type="PANTHER" id="PTHR43294:SF21">
    <property type="entry name" value="CATION TRANSPORTING ATPASE"/>
    <property type="match status" value="1"/>
</dbReference>